<dbReference type="RefSeq" id="WP_112665762.1">
    <property type="nucleotide sequence ID" value="NZ_QKVO01000015.1"/>
</dbReference>
<keyword evidence="16" id="KW-1185">Reference proteome</keyword>
<dbReference type="Proteomes" id="UP000249762">
    <property type="component" value="Unassembled WGS sequence"/>
</dbReference>
<dbReference type="PANTHER" id="PTHR30559:SF0">
    <property type="entry name" value="FRUCTOSE-BISPHOSPHATE ALDOLASE"/>
    <property type="match status" value="1"/>
</dbReference>
<dbReference type="InterPro" id="IPR006411">
    <property type="entry name" value="Fruct_bisP_bact"/>
</dbReference>
<dbReference type="NCBIfam" id="TIGR00167">
    <property type="entry name" value="cbbA"/>
    <property type="match status" value="1"/>
</dbReference>
<feature type="binding site" evidence="13">
    <location>
        <position position="179"/>
    </location>
    <ligand>
        <name>dihydroxyacetone phosphate</name>
        <dbReference type="ChEBI" id="CHEBI:57642"/>
    </ligand>
</feature>
<feature type="binding site" evidence="14">
    <location>
        <position position="106"/>
    </location>
    <ligand>
        <name>Zn(2+)</name>
        <dbReference type="ChEBI" id="CHEBI:29105"/>
        <label>2</label>
    </ligand>
</feature>
<evidence type="ECO:0000256" key="7">
    <source>
        <dbReference type="ARBA" id="ARBA00022723"/>
    </source>
</evidence>
<evidence type="ECO:0000256" key="2">
    <source>
        <dbReference type="ARBA" id="ARBA00002181"/>
    </source>
</evidence>
<evidence type="ECO:0000313" key="15">
    <source>
        <dbReference type="EMBL" id="RAO94844.1"/>
    </source>
</evidence>
<evidence type="ECO:0000256" key="6">
    <source>
        <dbReference type="ARBA" id="ARBA00013779"/>
    </source>
</evidence>
<evidence type="ECO:0000256" key="11">
    <source>
        <dbReference type="ARBA" id="ARBA00031804"/>
    </source>
</evidence>
<feature type="binding site" evidence="13">
    <location>
        <begin position="229"/>
        <end position="232"/>
    </location>
    <ligand>
        <name>dihydroxyacetone phosphate</name>
        <dbReference type="ChEBI" id="CHEBI:57642"/>
    </ligand>
</feature>
<sequence>MPVVNAIEASQKALKGKYAIAQINTNNLEWTKAILLTAEKCKSPVIVGVSEGAAKYMGGYKTVASMIRGMAEDLKISVPVIIHLDHGTYDGCFKALDAGFSSVMFDGSHLPFEENYKKSAEVIKVATEKGASVELEVGTLAGEEDGVIGLGNQADVNECIEISKLNPTLLAAGIGNMHGPYPENWKGLNLALLEQISKAINRPLVLHGGTGIKDDVIQKAISLGVTKININTELQMKFAAETRRYIEEKKDLDMKAKGFDPRKLLNYGFVGITEVIEEKFKLFGSVNKA</sequence>
<comment type="cofactor">
    <cofactor evidence="14">
        <name>Zn(2+)</name>
        <dbReference type="ChEBI" id="CHEBI:29105"/>
    </cofactor>
    <text evidence="14">Binds 2 Zn(2+) ions per subunit. One is catalytic and the other provides a structural contribution.</text>
</comment>
<evidence type="ECO:0000256" key="13">
    <source>
        <dbReference type="PIRSR" id="PIRSR001359-2"/>
    </source>
</evidence>
<protein>
    <recommendedName>
        <fullName evidence="6">Fructose-bisphosphate aldolase</fullName>
        <ecNumber evidence="5">4.1.2.13</ecNumber>
    </recommendedName>
    <alternativeName>
        <fullName evidence="11">Fructose-1,6-bisphosphate aldolase</fullName>
    </alternativeName>
</protein>
<comment type="function">
    <text evidence="2">Catalyzes the aldol condensation of dihydroxyacetone phosphate (DHAP or glycerone-phosphate) with glyceraldehyde 3-phosphate (G3P) to form fructose 1,6-bisphosphate (FBP) in gluconeogenesis and the reverse reaction in glycolysis.</text>
</comment>
<dbReference type="GO" id="GO:0004332">
    <property type="term" value="F:fructose-bisphosphate aldolase activity"/>
    <property type="evidence" value="ECO:0007669"/>
    <property type="project" value="UniProtKB-EC"/>
</dbReference>
<feature type="binding site" evidence="13">
    <location>
        <begin position="208"/>
        <end position="210"/>
    </location>
    <ligand>
        <name>dihydroxyacetone phosphate</name>
        <dbReference type="ChEBI" id="CHEBI:57642"/>
    </ligand>
</feature>
<dbReference type="NCBIfam" id="TIGR01859">
    <property type="entry name" value="fruc_bis_ald"/>
    <property type="match status" value="1"/>
</dbReference>
<comment type="pathway">
    <text evidence="3">Carbohydrate degradation; glycolysis; D-glyceraldehyde 3-phosphate and glycerone phosphate from D-glucose: step 4/4.</text>
</comment>
<gene>
    <name evidence="15" type="primary">fba</name>
    <name evidence="15" type="ORF">DNK47_02820</name>
</gene>
<keyword evidence="10" id="KW-0456">Lyase</keyword>
<evidence type="ECO:0000256" key="8">
    <source>
        <dbReference type="ARBA" id="ARBA00022833"/>
    </source>
</evidence>
<dbReference type="PANTHER" id="PTHR30559">
    <property type="entry name" value="FRUCTOSE-BISPHOSPHATE ALDOLASE CLASS 2"/>
    <property type="match status" value="1"/>
</dbReference>
<dbReference type="InterPro" id="IPR011289">
    <property type="entry name" value="Fruc_bis_ald_class-2"/>
</dbReference>
<feature type="binding site" evidence="14">
    <location>
        <position position="136"/>
    </location>
    <ligand>
        <name>Zn(2+)</name>
        <dbReference type="ChEBI" id="CHEBI:29105"/>
        <label>2</label>
    </ligand>
</feature>
<comment type="similarity">
    <text evidence="4">Belongs to the class II fructose-bisphosphate aldolase family.</text>
</comment>
<evidence type="ECO:0000256" key="9">
    <source>
        <dbReference type="ARBA" id="ARBA00023152"/>
    </source>
</evidence>
<dbReference type="GO" id="GO:0030388">
    <property type="term" value="P:fructose 1,6-bisphosphate metabolic process"/>
    <property type="evidence" value="ECO:0007669"/>
    <property type="project" value="InterPro"/>
</dbReference>
<evidence type="ECO:0000256" key="14">
    <source>
        <dbReference type="PIRSR" id="PIRSR001359-3"/>
    </source>
</evidence>
<evidence type="ECO:0000256" key="1">
    <source>
        <dbReference type="ARBA" id="ARBA00000441"/>
    </source>
</evidence>
<dbReference type="Pfam" id="PF01116">
    <property type="entry name" value="F_bP_aldolase"/>
    <property type="match status" value="1"/>
</dbReference>
<evidence type="ECO:0000256" key="5">
    <source>
        <dbReference type="ARBA" id="ARBA00013068"/>
    </source>
</evidence>
<dbReference type="GO" id="GO:0008270">
    <property type="term" value="F:zinc ion binding"/>
    <property type="evidence" value="ECO:0007669"/>
    <property type="project" value="InterPro"/>
</dbReference>
<evidence type="ECO:0000313" key="16">
    <source>
        <dbReference type="Proteomes" id="UP000249762"/>
    </source>
</evidence>
<feature type="binding site" evidence="14">
    <location>
        <position position="207"/>
    </location>
    <ligand>
        <name>Zn(2+)</name>
        <dbReference type="ChEBI" id="CHEBI:29105"/>
        <label>1</label>
        <note>catalytic</note>
    </ligand>
</feature>
<evidence type="ECO:0000256" key="12">
    <source>
        <dbReference type="PIRSR" id="PIRSR001359-1"/>
    </source>
</evidence>
<dbReference type="GO" id="GO:0006096">
    <property type="term" value="P:glycolytic process"/>
    <property type="evidence" value="ECO:0007669"/>
    <property type="project" value="UniProtKB-KW"/>
</dbReference>
<dbReference type="InterPro" id="IPR000771">
    <property type="entry name" value="FBA_II"/>
</dbReference>
<keyword evidence="7 14" id="KW-0479">Metal-binding</keyword>
<dbReference type="AlphaFoldDB" id="A0A328PK39"/>
<organism evidence="15 16">
    <name type="scientific">Mycoplasma wenyonii</name>
    <dbReference type="NCBI Taxonomy" id="65123"/>
    <lineage>
        <taxon>Bacteria</taxon>
        <taxon>Bacillati</taxon>
        <taxon>Mycoplasmatota</taxon>
        <taxon>Mollicutes</taxon>
        <taxon>Mycoplasmataceae</taxon>
        <taxon>Mycoplasma</taxon>
    </lineage>
</organism>
<dbReference type="Gene3D" id="3.20.20.70">
    <property type="entry name" value="Aldolase class I"/>
    <property type="match status" value="1"/>
</dbReference>
<evidence type="ECO:0000256" key="3">
    <source>
        <dbReference type="ARBA" id="ARBA00004714"/>
    </source>
</evidence>
<dbReference type="SUPFAM" id="SSF51569">
    <property type="entry name" value="Aldolase"/>
    <property type="match status" value="1"/>
</dbReference>
<reference evidence="16" key="1">
    <citation type="submission" date="2018-06" db="EMBL/GenBank/DDBJ databases">
        <authorList>
            <person name="Martinez Ocampo F."/>
            <person name="Quiroz Castaneda R.E."/>
            <person name="Rojas Lopez X."/>
        </authorList>
    </citation>
    <scope>NUCLEOTIDE SEQUENCE [LARGE SCALE GENOMIC DNA]</scope>
    <source>
        <strain evidence="16">INIFAP02</strain>
    </source>
</reference>
<comment type="caution">
    <text evidence="15">The sequence shown here is derived from an EMBL/GenBank/DDBJ whole genome shotgun (WGS) entry which is preliminary data.</text>
</comment>
<dbReference type="EC" id="4.1.2.13" evidence="5"/>
<feature type="binding site" evidence="14">
    <location>
        <position position="178"/>
    </location>
    <ligand>
        <name>Zn(2+)</name>
        <dbReference type="ChEBI" id="CHEBI:29105"/>
        <label>1</label>
        <note>catalytic</note>
    </ligand>
</feature>
<feature type="active site" description="Proton donor" evidence="12">
    <location>
        <position position="85"/>
    </location>
</feature>
<accession>A0A328PK39</accession>
<dbReference type="OrthoDB" id="9803995at2"/>
<name>A0A328PK39_9MOLU</name>
<feature type="binding site" evidence="14">
    <location>
        <position position="86"/>
    </location>
    <ligand>
        <name>Zn(2+)</name>
        <dbReference type="ChEBI" id="CHEBI:29105"/>
        <label>1</label>
        <note>catalytic</note>
    </ligand>
</feature>
<comment type="catalytic activity">
    <reaction evidence="1">
        <text>beta-D-fructose 1,6-bisphosphate = D-glyceraldehyde 3-phosphate + dihydroxyacetone phosphate</text>
        <dbReference type="Rhea" id="RHEA:14729"/>
        <dbReference type="ChEBI" id="CHEBI:32966"/>
        <dbReference type="ChEBI" id="CHEBI:57642"/>
        <dbReference type="ChEBI" id="CHEBI:59776"/>
        <dbReference type="EC" id="4.1.2.13"/>
    </reaction>
</comment>
<evidence type="ECO:0000256" key="4">
    <source>
        <dbReference type="ARBA" id="ARBA00005812"/>
    </source>
</evidence>
<dbReference type="EMBL" id="QKVO01000015">
    <property type="protein sequence ID" value="RAO94844.1"/>
    <property type="molecule type" value="Genomic_DNA"/>
</dbReference>
<dbReference type="InterPro" id="IPR013785">
    <property type="entry name" value="Aldolase_TIM"/>
</dbReference>
<dbReference type="GO" id="GO:0005829">
    <property type="term" value="C:cytosol"/>
    <property type="evidence" value="ECO:0007669"/>
    <property type="project" value="TreeGrafter"/>
</dbReference>
<proteinExistence type="inferred from homology"/>
<keyword evidence="8 14" id="KW-0862">Zinc</keyword>
<keyword evidence="9" id="KW-0324">Glycolysis</keyword>
<evidence type="ECO:0000256" key="10">
    <source>
        <dbReference type="ARBA" id="ARBA00023239"/>
    </source>
</evidence>
<dbReference type="CDD" id="cd00947">
    <property type="entry name" value="TBP_aldolase_IIB"/>
    <property type="match status" value="1"/>
</dbReference>
<dbReference type="PIRSF" id="PIRSF001359">
    <property type="entry name" value="F_bP_aldolase_II"/>
    <property type="match status" value="1"/>
</dbReference>